<dbReference type="EMBL" id="GG681730">
    <property type="protein sequence ID" value="EER04253.1"/>
    <property type="molecule type" value="Genomic_DNA"/>
</dbReference>
<dbReference type="InterPro" id="IPR002048">
    <property type="entry name" value="EF_hand_dom"/>
</dbReference>
<keyword evidence="6" id="KW-1185">Reference proteome</keyword>
<reference evidence="5 6" key="1">
    <citation type="submission" date="2008-07" db="EMBL/GenBank/DDBJ databases">
        <authorList>
            <person name="El-Sayed N."/>
            <person name="Caler E."/>
            <person name="Inman J."/>
            <person name="Amedeo P."/>
            <person name="Hass B."/>
            <person name="Wortman J."/>
        </authorList>
    </citation>
    <scope>NUCLEOTIDE SEQUENCE [LARGE SCALE GENOMIC DNA]</scope>
    <source>
        <strain evidence="6">ATCC 50983 / TXsc</strain>
    </source>
</reference>
<dbReference type="GeneID" id="9045852"/>
<dbReference type="Gene3D" id="1.10.238.10">
    <property type="entry name" value="EF-hand"/>
    <property type="match status" value="2"/>
</dbReference>
<dbReference type="InParanoid" id="C5LG90"/>
<keyword evidence="3" id="KW-0106">Calcium</keyword>
<dbReference type="RefSeq" id="XP_002772437.1">
    <property type="nucleotide sequence ID" value="XM_002772391.1"/>
</dbReference>
<organism evidence="6">
    <name type="scientific">Perkinsus marinus (strain ATCC 50983 / TXsc)</name>
    <dbReference type="NCBI Taxonomy" id="423536"/>
    <lineage>
        <taxon>Eukaryota</taxon>
        <taxon>Sar</taxon>
        <taxon>Alveolata</taxon>
        <taxon>Perkinsozoa</taxon>
        <taxon>Perkinsea</taxon>
        <taxon>Perkinsida</taxon>
        <taxon>Perkinsidae</taxon>
        <taxon>Perkinsus</taxon>
    </lineage>
</organism>
<feature type="non-terminal residue" evidence="5">
    <location>
        <position position="1"/>
    </location>
</feature>
<gene>
    <name evidence="5" type="ORF">Pmar_PMAR002355</name>
</gene>
<dbReference type="FunFam" id="1.10.238.10:FF:000003">
    <property type="entry name" value="Calmodulin A"/>
    <property type="match status" value="1"/>
</dbReference>
<dbReference type="Pfam" id="PF13499">
    <property type="entry name" value="EF-hand_7"/>
    <property type="match status" value="1"/>
</dbReference>
<dbReference type="InterPro" id="IPR018247">
    <property type="entry name" value="EF_Hand_1_Ca_BS"/>
</dbReference>
<dbReference type="InterPro" id="IPR011992">
    <property type="entry name" value="EF-hand-dom_pair"/>
</dbReference>
<accession>C5LG90</accession>
<proteinExistence type="predicted"/>
<evidence type="ECO:0000259" key="4">
    <source>
        <dbReference type="PROSITE" id="PS50222"/>
    </source>
</evidence>
<name>C5LG90_PERM5</name>
<dbReference type="PROSITE" id="PS50222">
    <property type="entry name" value="EF_HAND_2"/>
    <property type="match status" value="3"/>
</dbReference>
<feature type="domain" description="EF-hand" evidence="4">
    <location>
        <begin position="146"/>
        <end position="181"/>
    </location>
</feature>
<feature type="domain" description="EF-hand" evidence="4">
    <location>
        <begin position="35"/>
        <end position="70"/>
    </location>
</feature>
<dbReference type="Pfam" id="PF13202">
    <property type="entry name" value="EF-hand_5"/>
    <property type="match status" value="1"/>
</dbReference>
<keyword evidence="1" id="KW-0479">Metal-binding</keyword>
<sequence>EVLPWNVLESMRRYAMSNSLRKAALNMVASGLTSREVHDLEKSFVKIDADHDGVIQFSELLQAIAPTNRKGMHSVFRMLGKSVNSGNGQVVEYSQFLAAAVHMRSEMFRDKMREIFGRFDIDGNGTISRDELRTILAYSPSTNDDDLDAEVAELLTKFDTDGNGVIDYEEFLAAIDDDEGSRDKTWIFRRSMRVLIVLL</sequence>
<dbReference type="SUPFAM" id="SSF47473">
    <property type="entry name" value="EF-hand"/>
    <property type="match status" value="1"/>
</dbReference>
<dbReference type="OrthoDB" id="418902at2759"/>
<protein>
    <submittedName>
        <fullName evidence="5">Calmodulin, putative</fullName>
    </submittedName>
</protein>
<dbReference type="Proteomes" id="UP000007800">
    <property type="component" value="Unassembled WGS sequence"/>
</dbReference>
<evidence type="ECO:0000313" key="6">
    <source>
        <dbReference type="Proteomes" id="UP000007800"/>
    </source>
</evidence>
<dbReference type="PANTHER" id="PTHR45942">
    <property type="entry name" value="PROTEIN PHOSPATASE 3 REGULATORY SUBUNIT B ALPHA ISOFORM TYPE 1"/>
    <property type="match status" value="1"/>
</dbReference>
<evidence type="ECO:0000256" key="2">
    <source>
        <dbReference type="ARBA" id="ARBA00022737"/>
    </source>
</evidence>
<dbReference type="SMART" id="SM00054">
    <property type="entry name" value="EFh"/>
    <property type="match status" value="3"/>
</dbReference>
<keyword evidence="2" id="KW-0677">Repeat</keyword>
<dbReference type="CDD" id="cd00051">
    <property type="entry name" value="EFh"/>
    <property type="match status" value="1"/>
</dbReference>
<feature type="domain" description="EF-hand" evidence="4">
    <location>
        <begin position="107"/>
        <end position="142"/>
    </location>
</feature>
<dbReference type="OMA" id="RDKTWIF"/>
<dbReference type="AlphaFoldDB" id="C5LG90"/>
<evidence type="ECO:0000256" key="1">
    <source>
        <dbReference type="ARBA" id="ARBA00022723"/>
    </source>
</evidence>
<dbReference type="PROSITE" id="PS00018">
    <property type="entry name" value="EF_HAND_1"/>
    <property type="match status" value="3"/>
</dbReference>
<evidence type="ECO:0000256" key="3">
    <source>
        <dbReference type="ARBA" id="ARBA00022837"/>
    </source>
</evidence>
<dbReference type="GO" id="GO:0005509">
    <property type="term" value="F:calcium ion binding"/>
    <property type="evidence" value="ECO:0007669"/>
    <property type="project" value="InterPro"/>
</dbReference>
<evidence type="ECO:0000313" key="5">
    <source>
        <dbReference type="EMBL" id="EER04253.1"/>
    </source>
</evidence>